<name>A0A7J9HXS7_9ROSI</name>
<evidence type="ECO:0000313" key="1">
    <source>
        <dbReference type="EMBL" id="MBA0814669.1"/>
    </source>
</evidence>
<comment type="caution">
    <text evidence="1">The sequence shown here is derived from an EMBL/GenBank/DDBJ whole genome shotgun (WGS) entry which is preliminary data.</text>
</comment>
<protein>
    <submittedName>
        <fullName evidence="1">Uncharacterized protein</fullName>
    </submittedName>
</protein>
<keyword evidence="2" id="KW-1185">Reference proteome</keyword>
<reference evidence="1 2" key="1">
    <citation type="journal article" date="2019" name="Genome Biol. Evol.">
        <title>Insights into the evolution of the New World diploid cottons (Gossypium, subgenus Houzingenia) based on genome sequencing.</title>
        <authorList>
            <person name="Grover C.E."/>
            <person name="Arick M.A. 2nd"/>
            <person name="Thrash A."/>
            <person name="Conover J.L."/>
            <person name="Sanders W.S."/>
            <person name="Peterson D.G."/>
            <person name="Frelichowski J.E."/>
            <person name="Scheffler J.A."/>
            <person name="Scheffler B.E."/>
            <person name="Wendel J.F."/>
        </authorList>
    </citation>
    <scope>NUCLEOTIDE SEQUENCE [LARGE SCALE GENOMIC DNA]</scope>
    <source>
        <strain evidence="1">0</strain>
        <tissue evidence="1">Leaf</tissue>
    </source>
</reference>
<dbReference type="AlphaFoldDB" id="A0A7J9HXS7"/>
<dbReference type="EMBL" id="JABFAD010000012">
    <property type="protein sequence ID" value="MBA0814669.1"/>
    <property type="molecule type" value="Genomic_DNA"/>
</dbReference>
<proteinExistence type="predicted"/>
<organism evidence="1 2">
    <name type="scientific">Gossypium harknessii</name>
    <dbReference type="NCBI Taxonomy" id="34285"/>
    <lineage>
        <taxon>Eukaryota</taxon>
        <taxon>Viridiplantae</taxon>
        <taxon>Streptophyta</taxon>
        <taxon>Embryophyta</taxon>
        <taxon>Tracheophyta</taxon>
        <taxon>Spermatophyta</taxon>
        <taxon>Magnoliopsida</taxon>
        <taxon>eudicotyledons</taxon>
        <taxon>Gunneridae</taxon>
        <taxon>Pentapetalae</taxon>
        <taxon>rosids</taxon>
        <taxon>malvids</taxon>
        <taxon>Malvales</taxon>
        <taxon>Malvaceae</taxon>
        <taxon>Malvoideae</taxon>
        <taxon>Gossypium</taxon>
    </lineage>
</organism>
<accession>A0A7J9HXS7</accession>
<sequence>MEWETDDESDVTNDLEAQKEHDINWTLCHDTRTSCRNIERNSSQEFYLALKEKEVIKSFYELQIFVKVRRVNVLLCKRAEVPMERLDKEMNPPKKLLGVDVYKTGNDPGLNDNPNGQYVNPPVRRVIPGLNDNLNGQDVNPPVRRVLPSLNDNLNGQDANSLIHRVIDD</sequence>
<dbReference type="Proteomes" id="UP000593560">
    <property type="component" value="Unassembled WGS sequence"/>
</dbReference>
<evidence type="ECO:0000313" key="2">
    <source>
        <dbReference type="Proteomes" id="UP000593560"/>
    </source>
</evidence>
<gene>
    <name evidence="1" type="ORF">Gohar_020481</name>
</gene>
<dbReference type="OrthoDB" id="10413937at2759"/>